<sequence>MLLEQILNGVMLGMVYALIAVGYSLVFGILRLLNMAHGSIFAFGAHMALFAVAMQWGMPAAFVFSILMTGLLGMAMDRVILAPLRAKNAPNITCLISVIGVSYIIQNMLMICFDSTKKTFPKLFDFGNVEIFGVTLTSAQIMMFLIALVFLVILTIIVNKTKIGLAMRASRENSKAANLMGIDVKKVVTFTFFLSGMCAAVAGVLVSGYYQMVYCTMGTDAGLKGFSAAVLGGIGVLYGSVVGGIVVGVAEALAVAFLGGSFRSAIAYVVLFLVLLIRPSGLFGKDNIDKV</sequence>
<comment type="similarity">
    <text evidence="9">Belongs to the binding-protein-dependent transport system permease family. LivHM subfamily.</text>
</comment>
<evidence type="ECO:0000313" key="12">
    <source>
        <dbReference type="Proteomes" id="UP000712157"/>
    </source>
</evidence>
<evidence type="ECO:0000256" key="3">
    <source>
        <dbReference type="ARBA" id="ARBA00022475"/>
    </source>
</evidence>
<dbReference type="InterPro" id="IPR052157">
    <property type="entry name" value="BCAA_transport_permease"/>
</dbReference>
<feature type="transmembrane region" description="Helical" evidence="10">
    <location>
        <begin position="6"/>
        <end position="26"/>
    </location>
</feature>
<evidence type="ECO:0000256" key="4">
    <source>
        <dbReference type="ARBA" id="ARBA00022519"/>
    </source>
</evidence>
<name>A0A949JX29_9FIRM</name>
<dbReference type="PANTHER" id="PTHR11795:SF371">
    <property type="entry name" value="HIGH-AFFINITY BRANCHED-CHAIN AMINO ACID TRANSPORT SYSTEM PERMEASE PROTEIN LIVH"/>
    <property type="match status" value="1"/>
</dbReference>
<reference evidence="11" key="1">
    <citation type="submission" date="2021-06" db="EMBL/GenBank/DDBJ databases">
        <title>Description of novel taxa of the family Lachnospiraceae.</title>
        <authorList>
            <person name="Chaplin A.V."/>
            <person name="Sokolova S.R."/>
            <person name="Pikina A.P."/>
            <person name="Korzhanova M."/>
            <person name="Belova V."/>
            <person name="Korostin D."/>
            <person name="Efimov B.A."/>
        </authorList>
    </citation>
    <scope>NUCLEOTIDE SEQUENCE</scope>
    <source>
        <strain evidence="11">ASD5720</strain>
    </source>
</reference>
<keyword evidence="8 10" id="KW-0472">Membrane</keyword>
<dbReference type="InterPro" id="IPR001851">
    <property type="entry name" value="ABC_transp_permease"/>
</dbReference>
<comment type="caution">
    <text evidence="11">The sequence shown here is derived from an EMBL/GenBank/DDBJ whole genome shotgun (WGS) entry which is preliminary data.</text>
</comment>
<keyword evidence="6" id="KW-0029">Amino-acid transport</keyword>
<keyword evidence="3" id="KW-1003">Cell membrane</keyword>
<feature type="transmembrane region" description="Helical" evidence="10">
    <location>
        <begin position="131"/>
        <end position="158"/>
    </location>
</feature>
<evidence type="ECO:0000256" key="1">
    <source>
        <dbReference type="ARBA" id="ARBA00004651"/>
    </source>
</evidence>
<comment type="subcellular location">
    <subcellularLocation>
        <location evidence="1">Cell membrane</location>
        <topology evidence="1">Multi-pass membrane protein</topology>
    </subcellularLocation>
</comment>
<evidence type="ECO:0000256" key="2">
    <source>
        <dbReference type="ARBA" id="ARBA00022448"/>
    </source>
</evidence>
<evidence type="ECO:0000256" key="8">
    <source>
        <dbReference type="ARBA" id="ARBA00023136"/>
    </source>
</evidence>
<dbReference type="Proteomes" id="UP000712157">
    <property type="component" value="Unassembled WGS sequence"/>
</dbReference>
<dbReference type="GO" id="GO:0015188">
    <property type="term" value="F:L-isoleucine transmembrane transporter activity"/>
    <property type="evidence" value="ECO:0007669"/>
    <property type="project" value="TreeGrafter"/>
</dbReference>
<keyword evidence="12" id="KW-1185">Reference proteome</keyword>
<dbReference type="RefSeq" id="WP_158343763.1">
    <property type="nucleotide sequence ID" value="NZ_JAHQCW010000008.1"/>
</dbReference>
<dbReference type="GO" id="GO:0015190">
    <property type="term" value="F:L-leucine transmembrane transporter activity"/>
    <property type="evidence" value="ECO:0007669"/>
    <property type="project" value="TreeGrafter"/>
</dbReference>
<keyword evidence="5 10" id="KW-0812">Transmembrane</keyword>
<dbReference type="EMBL" id="JAHQCW010000008">
    <property type="protein sequence ID" value="MBU9736214.1"/>
    <property type="molecule type" value="Genomic_DNA"/>
</dbReference>
<dbReference type="GO" id="GO:0042941">
    <property type="term" value="P:D-alanine transmembrane transport"/>
    <property type="evidence" value="ECO:0007669"/>
    <property type="project" value="TreeGrafter"/>
</dbReference>
<feature type="transmembrane region" description="Helical" evidence="10">
    <location>
        <begin position="62"/>
        <end position="80"/>
    </location>
</feature>
<proteinExistence type="inferred from homology"/>
<dbReference type="Pfam" id="PF02653">
    <property type="entry name" value="BPD_transp_2"/>
    <property type="match status" value="1"/>
</dbReference>
<dbReference type="GO" id="GO:0005304">
    <property type="term" value="F:L-valine transmembrane transporter activity"/>
    <property type="evidence" value="ECO:0007669"/>
    <property type="project" value="TreeGrafter"/>
</dbReference>
<evidence type="ECO:0000256" key="6">
    <source>
        <dbReference type="ARBA" id="ARBA00022970"/>
    </source>
</evidence>
<feature type="transmembrane region" description="Helical" evidence="10">
    <location>
        <begin position="230"/>
        <end position="258"/>
    </location>
</feature>
<feature type="transmembrane region" description="Helical" evidence="10">
    <location>
        <begin position="265"/>
        <end position="284"/>
    </location>
</feature>
<organism evidence="11 12">
    <name type="scientific">Diplocloster agilis</name>
    <dbReference type="NCBI Taxonomy" id="2850323"/>
    <lineage>
        <taxon>Bacteria</taxon>
        <taxon>Bacillati</taxon>
        <taxon>Bacillota</taxon>
        <taxon>Clostridia</taxon>
        <taxon>Lachnospirales</taxon>
        <taxon>Lachnospiraceae</taxon>
        <taxon>Diplocloster</taxon>
    </lineage>
</organism>
<dbReference type="GO" id="GO:0015192">
    <property type="term" value="F:L-phenylalanine transmembrane transporter activity"/>
    <property type="evidence" value="ECO:0007669"/>
    <property type="project" value="TreeGrafter"/>
</dbReference>
<evidence type="ECO:0000256" key="9">
    <source>
        <dbReference type="ARBA" id="ARBA00037998"/>
    </source>
</evidence>
<protein>
    <submittedName>
        <fullName evidence="11">Branched-chain amino acid ABC transporter permease</fullName>
    </submittedName>
</protein>
<evidence type="ECO:0000256" key="10">
    <source>
        <dbReference type="SAM" id="Phobius"/>
    </source>
</evidence>
<dbReference type="GO" id="GO:0015808">
    <property type="term" value="P:L-alanine transport"/>
    <property type="evidence" value="ECO:0007669"/>
    <property type="project" value="TreeGrafter"/>
</dbReference>
<evidence type="ECO:0000256" key="5">
    <source>
        <dbReference type="ARBA" id="ARBA00022692"/>
    </source>
</evidence>
<feature type="transmembrane region" description="Helical" evidence="10">
    <location>
        <begin position="38"/>
        <end position="56"/>
    </location>
</feature>
<dbReference type="PANTHER" id="PTHR11795">
    <property type="entry name" value="BRANCHED-CHAIN AMINO ACID TRANSPORT SYSTEM PERMEASE PROTEIN LIVH"/>
    <property type="match status" value="1"/>
</dbReference>
<keyword evidence="4" id="KW-0997">Cell inner membrane</keyword>
<keyword evidence="7 10" id="KW-1133">Transmembrane helix</keyword>
<feature type="transmembrane region" description="Helical" evidence="10">
    <location>
        <begin position="187"/>
        <end position="210"/>
    </location>
</feature>
<dbReference type="AlphaFoldDB" id="A0A949JX29"/>
<accession>A0A949JX29</accession>
<dbReference type="GO" id="GO:1903806">
    <property type="term" value="P:L-isoleucine import across plasma membrane"/>
    <property type="evidence" value="ECO:0007669"/>
    <property type="project" value="TreeGrafter"/>
</dbReference>
<feature type="transmembrane region" description="Helical" evidence="10">
    <location>
        <begin position="92"/>
        <end position="111"/>
    </location>
</feature>
<dbReference type="GO" id="GO:0005886">
    <property type="term" value="C:plasma membrane"/>
    <property type="evidence" value="ECO:0007669"/>
    <property type="project" value="UniProtKB-SubCell"/>
</dbReference>
<keyword evidence="2" id="KW-0813">Transport</keyword>
<dbReference type="CDD" id="cd06582">
    <property type="entry name" value="TM_PBP1_LivH_like"/>
    <property type="match status" value="1"/>
</dbReference>
<evidence type="ECO:0000313" key="11">
    <source>
        <dbReference type="EMBL" id="MBU9736214.1"/>
    </source>
</evidence>
<evidence type="ECO:0000256" key="7">
    <source>
        <dbReference type="ARBA" id="ARBA00022989"/>
    </source>
</evidence>
<gene>
    <name evidence="11" type="ORF">KTH89_06660</name>
</gene>